<feature type="compositionally biased region" description="Low complexity" evidence="1">
    <location>
        <begin position="150"/>
        <end position="159"/>
    </location>
</feature>
<evidence type="ECO:0000313" key="2">
    <source>
        <dbReference type="EMBL" id="GJJ11558.1"/>
    </source>
</evidence>
<name>A0AAV5AEK9_9AGAM</name>
<organism evidence="2 3">
    <name type="scientific">Clathrus columnatus</name>
    <dbReference type="NCBI Taxonomy" id="1419009"/>
    <lineage>
        <taxon>Eukaryota</taxon>
        <taxon>Fungi</taxon>
        <taxon>Dikarya</taxon>
        <taxon>Basidiomycota</taxon>
        <taxon>Agaricomycotina</taxon>
        <taxon>Agaricomycetes</taxon>
        <taxon>Phallomycetidae</taxon>
        <taxon>Phallales</taxon>
        <taxon>Clathraceae</taxon>
        <taxon>Clathrus</taxon>
    </lineage>
</organism>
<feature type="region of interest" description="Disordered" evidence="1">
    <location>
        <begin position="1109"/>
        <end position="1132"/>
    </location>
</feature>
<feature type="compositionally biased region" description="Basic and acidic residues" evidence="1">
    <location>
        <begin position="164"/>
        <end position="173"/>
    </location>
</feature>
<feature type="region of interest" description="Disordered" evidence="1">
    <location>
        <begin position="52"/>
        <end position="218"/>
    </location>
</feature>
<evidence type="ECO:0000313" key="3">
    <source>
        <dbReference type="Proteomes" id="UP001050691"/>
    </source>
</evidence>
<feature type="region of interest" description="Disordered" evidence="1">
    <location>
        <begin position="579"/>
        <end position="607"/>
    </location>
</feature>
<comment type="caution">
    <text evidence="2">The sequence shown here is derived from an EMBL/GenBank/DDBJ whole genome shotgun (WGS) entry which is preliminary data.</text>
</comment>
<keyword evidence="3" id="KW-1185">Reference proteome</keyword>
<feature type="compositionally biased region" description="Low complexity" evidence="1">
    <location>
        <begin position="960"/>
        <end position="971"/>
    </location>
</feature>
<feature type="region of interest" description="Disordered" evidence="1">
    <location>
        <begin position="926"/>
        <end position="985"/>
    </location>
</feature>
<protein>
    <submittedName>
        <fullName evidence="2">Uncharacterized protein</fullName>
    </submittedName>
</protein>
<feature type="compositionally biased region" description="Low complexity" evidence="1">
    <location>
        <begin position="58"/>
        <end position="73"/>
    </location>
</feature>
<feature type="region of interest" description="Disordered" evidence="1">
    <location>
        <begin position="276"/>
        <end position="382"/>
    </location>
</feature>
<sequence>MASLEERKELLFNDPDLSVVEPHRVFCKRCDKWLKLDEVKLYAASVWRCHKNTKSHNARPPASDGPSPAPALAQESGGKNGRRGVRSSTKGSSSARQSLRSGTSTPVASPADHTVRSQVQTRLTIKIPSNLQTENYQETHSTSPVNRFGSVPKSSSHFSKPSKHSLEDSRSRTLQEYSPGALSEDSSIEATLIPSPSNHIKEPEGHSTSESAFPYPDNLSPNRKASYKALRTEPFVGRLEPFRAYCTLCARWVPLSSRTPYSHGVWKGHVKNSEKHNATTQSNFQDENFESHSPERTGFRKMFGFPKSNRLAGLNTVQPSPYVHGEGTSKSHNSSKDDGTDVMEVDSVSNNKKSNPFALKAATDSSFGPRRGSANLNESRNGVVEGDIPALTDSSDGEPFAKQTPQKKASLIALERRRQTIILDSDAAVVEPRRVKCGICERWIKGSNTQEYSLHHWLKHKKKCLRNKKALLADKSELIETRKSLLEADPDLTAVEAHRVLCNICKKASNHYSIACAAEKQPFLKAECFKANDVVRKKLEKAPEIRQETLKADCLITNLSPHRFDCRVCHTGVELDQSPPFTLRDDLTPNGNESKSNPIEATTEPISAPTDDTEEVKLASVIEPDPKSLPNAASSNDQTNKIEEEDIKMVDEDRVILPFQNEENLDDVVKVVPEPDNLAYANTRLNYFLAQHDVFKIEPHRAFCGNCLTWITLGSDAFNVQKWEAHKTACRGPKSYKTPDDPQATDVYGLNSLKQALASRPSAKSIGPSPKKRIKSVEGKRPRSPAALLPPLPPRPRWPTEDERKQLFLDDPDVLKVEPHRLLCKSCNCWIRLHPVVRYSQSVWPKHKIACRETSLEISPGDARVRAKNEKENVRRQMLEDDPHVTDITPHRVTCKACGTNIRLDTTYKYEGSHWRAHRARCAHIPFHERTTKKRKQEGRRASQTHDSGRLQEHSPTGESSDSYDSDASSAPRPQPTSFFTTPLEINPMKMFSSRIRHHYRNNASTDPSKEKPAYDLSHLHKIAKDLTESGRLDEIINKAGNGTTSSFPESDSTDEEVPSPDIVYPVCRPEYSEPEVKPPVSPYLDVPRIKDPETADMFDELFRSSAYASQHSPDHHTRMCTLNKDSLPILE</sequence>
<dbReference type="AlphaFoldDB" id="A0AAV5AEK9"/>
<feature type="region of interest" description="Disordered" evidence="1">
    <location>
        <begin position="1039"/>
        <end position="1060"/>
    </location>
</feature>
<feature type="region of interest" description="Disordered" evidence="1">
    <location>
        <begin position="758"/>
        <end position="799"/>
    </location>
</feature>
<accession>A0AAV5AEK9</accession>
<feature type="compositionally biased region" description="Polar residues" evidence="1">
    <location>
        <begin position="184"/>
        <end position="198"/>
    </location>
</feature>
<feature type="compositionally biased region" description="Pro residues" evidence="1">
    <location>
        <begin position="788"/>
        <end position="797"/>
    </location>
</feature>
<feature type="compositionally biased region" description="Polar residues" evidence="1">
    <location>
        <begin position="589"/>
        <end position="600"/>
    </location>
</feature>
<feature type="compositionally biased region" description="Polar residues" evidence="1">
    <location>
        <begin position="86"/>
        <end position="107"/>
    </location>
</feature>
<evidence type="ECO:0000256" key="1">
    <source>
        <dbReference type="SAM" id="MobiDB-lite"/>
    </source>
</evidence>
<reference evidence="2" key="1">
    <citation type="submission" date="2021-10" db="EMBL/GenBank/DDBJ databases">
        <title>De novo Genome Assembly of Clathrus columnatus (Basidiomycota, Fungi) Using Illumina and Nanopore Sequence Data.</title>
        <authorList>
            <person name="Ogiso-Tanaka E."/>
            <person name="Itagaki H."/>
            <person name="Hosoya T."/>
            <person name="Hosaka K."/>
        </authorList>
    </citation>
    <scope>NUCLEOTIDE SEQUENCE</scope>
    <source>
        <strain evidence="2">MO-923</strain>
    </source>
</reference>
<dbReference type="Proteomes" id="UP001050691">
    <property type="component" value="Unassembled WGS sequence"/>
</dbReference>
<dbReference type="EMBL" id="BPWL01000006">
    <property type="protein sequence ID" value="GJJ11558.1"/>
    <property type="molecule type" value="Genomic_DNA"/>
</dbReference>
<gene>
    <name evidence="2" type="ORF">Clacol_005792</name>
</gene>
<feature type="compositionally biased region" description="Polar residues" evidence="1">
    <location>
        <begin position="1041"/>
        <end position="1051"/>
    </location>
</feature>
<feature type="compositionally biased region" description="Polar residues" evidence="1">
    <location>
        <begin position="116"/>
        <end position="145"/>
    </location>
</feature>
<proteinExistence type="predicted"/>
<feature type="compositionally biased region" description="Basic and acidic residues" evidence="1">
    <location>
        <begin position="289"/>
        <end position="298"/>
    </location>
</feature>